<gene>
    <name evidence="4" type="ORF">CCH01_01640</name>
</gene>
<dbReference type="OrthoDB" id="9763774at2"/>
<protein>
    <submittedName>
        <fullName evidence="4">Putative Stage II sporulation protein E</fullName>
    </submittedName>
</protein>
<dbReference type="InterPro" id="IPR014221">
    <property type="entry name" value="SpoII_E"/>
</dbReference>
<dbReference type="InterPro" id="IPR001932">
    <property type="entry name" value="PPM-type_phosphatase-like_dom"/>
</dbReference>
<dbReference type="Proteomes" id="UP000190476">
    <property type="component" value="Chromosome I"/>
</dbReference>
<dbReference type="GO" id="GO:0004722">
    <property type="term" value="F:protein serine/threonine phosphatase activity"/>
    <property type="evidence" value="ECO:0007669"/>
    <property type="project" value="InterPro"/>
</dbReference>
<feature type="transmembrane region" description="Helical" evidence="2">
    <location>
        <begin position="249"/>
        <end position="266"/>
    </location>
</feature>
<feature type="transmembrane region" description="Helical" evidence="2">
    <location>
        <begin position="186"/>
        <end position="207"/>
    </location>
</feature>
<dbReference type="Pfam" id="PF07228">
    <property type="entry name" value="SpoIIE"/>
    <property type="match status" value="1"/>
</dbReference>
<dbReference type="InterPro" id="IPR036457">
    <property type="entry name" value="PPM-type-like_dom_sf"/>
</dbReference>
<sequence>MQYGVDISEFKRVDNKKSRREIRLQDTPIKSIISGCMALLLSRVMLAVIPGVGIAPFGLAYLLGTSLKENKKNSILTLIGTIIGYVSIYKTLDNVWMYIISAVLIFAYSKMKDILKYQHKDKIAFVLIFCVFFFYSLLVSKQPVGVNLTFSLIKVASIAPIYYILRYALNCTEELKTNYIFSTEELISIGILICLLVAGIGGVSIFGVSVRNIVALSSIIFIAYISGAGLGAAVGVTMGFIVGITTDNIILLISLYSICGLIVGVFKDTGRFFSAISYVVIYFIITMYSETFAIYGAIEAVLAGMILILFPKSILNKAIKEVNQDKKVEIINDIHLQGIKGEFVDRLEALKGVLGNLSTSISNLAENDRLLLNNKGTAMVESLADRVCCNCEMKGRCWDRNLHNTFNSFSELISSCEANDVKFPTDLEKRCVKKAALLRSSQEIINNYVVNEALKTRLSEGRNLISNHINNMAMTMGDIVRDFNKDISVCTDIDRILRKSLNKSNVDYKDVFCYLDRRGRLKIKVTLSNCEGANYCSKKVLPIINSLVKIPVSIGGDGCRINPDTDECSIIVEETPKYHVLSYVATEIKDGEKFAGDSYSYGKNDDGTYLTIVSDGMGSGPEAGIESKVAVDLIEKFIEAGFSDRTAINTVNSIMGMKFSEDEKFTTLDLNVIDLYTGEADFMKVGGVVSFIKRANDVQIINSESLPFGVLDNVDISTEKKKLKHGDIIISISDGVLDVDKSDIGNYDWLKEYLEYADTNPEALSRDILEKSKSLSGGKIKDDMTVLVSKIYSVY</sequence>
<dbReference type="GeneID" id="66300384"/>
<dbReference type="RefSeq" id="WP_079481031.1">
    <property type="nucleotide sequence ID" value="NZ_CBML010000007.1"/>
</dbReference>
<dbReference type="PANTHER" id="PTHR43156">
    <property type="entry name" value="STAGE II SPORULATION PROTEIN E-RELATED"/>
    <property type="match status" value="1"/>
</dbReference>
<dbReference type="NCBIfam" id="TIGR02865">
    <property type="entry name" value="spore_II_E"/>
    <property type="match status" value="1"/>
</dbReference>
<proteinExistence type="predicted"/>
<evidence type="ECO:0000313" key="4">
    <source>
        <dbReference type="EMBL" id="SLK11121.1"/>
    </source>
</evidence>
<dbReference type="SUPFAM" id="SSF81606">
    <property type="entry name" value="PP2C-like"/>
    <property type="match status" value="1"/>
</dbReference>
<name>A0A1U6ISW5_9CLOT</name>
<keyword evidence="1" id="KW-0378">Hydrolase</keyword>
<keyword evidence="2" id="KW-0472">Membrane</keyword>
<evidence type="ECO:0000256" key="2">
    <source>
        <dbReference type="SAM" id="Phobius"/>
    </source>
</evidence>
<feature type="transmembrane region" description="Helical" evidence="2">
    <location>
        <begin position="123"/>
        <end position="140"/>
    </location>
</feature>
<dbReference type="STRING" id="1351755.CCH01_01640"/>
<reference evidence="5" key="1">
    <citation type="submission" date="2017-03" db="EMBL/GenBank/DDBJ databases">
        <authorList>
            <person name="Falquet L."/>
            <person name="Falquet L."/>
        </authorList>
    </citation>
    <scope>NUCLEOTIDE SEQUENCE [LARGE SCALE GENOMIC DNA]</scope>
</reference>
<organism evidence="4 5">
    <name type="scientific">Clostridium chauvoei JF4335</name>
    <dbReference type="NCBI Taxonomy" id="1351755"/>
    <lineage>
        <taxon>Bacteria</taxon>
        <taxon>Bacillati</taxon>
        <taxon>Bacillota</taxon>
        <taxon>Clostridia</taxon>
        <taxon>Eubacteriales</taxon>
        <taxon>Clostridiaceae</taxon>
        <taxon>Clostridium</taxon>
    </lineage>
</organism>
<dbReference type="InterPro" id="IPR045768">
    <property type="entry name" value="SpoIIE_N"/>
</dbReference>
<evidence type="ECO:0000313" key="5">
    <source>
        <dbReference type="Proteomes" id="UP000190476"/>
    </source>
</evidence>
<keyword evidence="2" id="KW-1133">Transmembrane helix</keyword>
<dbReference type="InterPro" id="IPR052016">
    <property type="entry name" value="Bact_Sigma-Reg"/>
</dbReference>
<dbReference type="SMART" id="SM00331">
    <property type="entry name" value="PP2C_SIG"/>
    <property type="match status" value="1"/>
</dbReference>
<keyword evidence="5" id="KW-1185">Reference proteome</keyword>
<keyword evidence="2" id="KW-0812">Transmembrane</keyword>
<feature type="domain" description="PPM-type phosphatase" evidence="3">
    <location>
        <begin position="577"/>
        <end position="791"/>
    </location>
</feature>
<feature type="transmembrane region" description="Helical" evidence="2">
    <location>
        <begin position="213"/>
        <end position="242"/>
    </location>
</feature>
<dbReference type="Pfam" id="PF19732">
    <property type="entry name" value="SpoIIE_N"/>
    <property type="match status" value="1"/>
</dbReference>
<evidence type="ECO:0000259" key="3">
    <source>
        <dbReference type="SMART" id="SM00331"/>
    </source>
</evidence>
<feature type="transmembrane region" description="Helical" evidence="2">
    <location>
        <begin position="32"/>
        <end position="61"/>
    </location>
</feature>
<dbReference type="Gene3D" id="3.60.40.10">
    <property type="entry name" value="PPM-type phosphatase domain"/>
    <property type="match status" value="1"/>
</dbReference>
<evidence type="ECO:0000256" key="1">
    <source>
        <dbReference type="ARBA" id="ARBA00022801"/>
    </source>
</evidence>
<dbReference type="AlphaFoldDB" id="A0A1U6ISW5"/>
<dbReference type="EMBL" id="LT799839">
    <property type="protein sequence ID" value="SLK11121.1"/>
    <property type="molecule type" value="Genomic_DNA"/>
</dbReference>
<feature type="transmembrane region" description="Helical" evidence="2">
    <location>
        <begin position="146"/>
        <end position="165"/>
    </location>
</feature>
<feature type="transmembrane region" description="Helical" evidence="2">
    <location>
        <begin position="95"/>
        <end position="111"/>
    </location>
</feature>
<accession>A0A1U6ISW5</accession>
<dbReference type="PANTHER" id="PTHR43156:SF2">
    <property type="entry name" value="STAGE II SPORULATION PROTEIN E"/>
    <property type="match status" value="1"/>
</dbReference>